<sequence>MEDNRTGESISIKTACDEHGIDLDSYCRWHDVAICKTCLTSCHEKCSDCIITLKKAAINAKTSTALDGVLTSIDGALEQLQRVIEDCGMVSTNIEEQEKSVQKSVQNIRFTVNKRMDELEEKLLANLSETCNNYKVKNLEFITKINRTNDEIKRLKKQTVELKRLDSDSQVFLGTRQIDKIVHEEIESVKMSLSSVRKYTIDIEVNEELTSLLENINSFGKIKVNENAVSIPFIFENIDQAQTQLYKPVRSVHNTTFNFRSKFSLKEQIKNLEITGATILPNGHVLIANYTSDKVLLEYNDTGQHIRNIPVSGMAYDVTVIDGESIAVSHGESKRMDTVNIENGTVIQTMDTKGSCWGISCHDNRIYVLVESEGIVVMDKSGKRLNTIKCNVSVFDIVAFKDRIYYTDYVNNTVHCCSMTGEEIWVFSDKYLRSPRGMSVDNIQNVFVAGLVSKNLLIIQNDGKVSKILLSEPDGLDRPIPVCYNKNKKILFVCSDNGDASFYNIV</sequence>
<evidence type="ECO:0000313" key="2">
    <source>
        <dbReference type="EMBL" id="CAG2257005.1"/>
    </source>
</evidence>
<dbReference type="Proteomes" id="UP000683360">
    <property type="component" value="Unassembled WGS sequence"/>
</dbReference>
<evidence type="ECO:0008006" key="4">
    <source>
        <dbReference type="Google" id="ProtNLM"/>
    </source>
</evidence>
<comment type="caution">
    <text evidence="2">The sequence shown here is derived from an EMBL/GenBank/DDBJ whole genome shotgun (WGS) entry which is preliminary data.</text>
</comment>
<organism evidence="2 3">
    <name type="scientific">Mytilus edulis</name>
    <name type="common">Blue mussel</name>
    <dbReference type="NCBI Taxonomy" id="6550"/>
    <lineage>
        <taxon>Eukaryota</taxon>
        <taxon>Metazoa</taxon>
        <taxon>Spiralia</taxon>
        <taxon>Lophotrochozoa</taxon>
        <taxon>Mollusca</taxon>
        <taxon>Bivalvia</taxon>
        <taxon>Autobranchia</taxon>
        <taxon>Pteriomorphia</taxon>
        <taxon>Mytilida</taxon>
        <taxon>Mytiloidea</taxon>
        <taxon>Mytilidae</taxon>
        <taxon>Mytilinae</taxon>
        <taxon>Mytilus</taxon>
    </lineage>
</organism>
<dbReference type="OrthoDB" id="6075627at2759"/>
<accession>A0A8S3VRM2</accession>
<proteinExistence type="predicted"/>
<name>A0A8S3VRM2_MYTED</name>
<keyword evidence="3" id="KW-1185">Reference proteome</keyword>
<protein>
    <recommendedName>
        <fullName evidence="4">B box-type domain-containing protein</fullName>
    </recommendedName>
</protein>
<dbReference type="SUPFAM" id="SSF101898">
    <property type="entry name" value="NHL repeat"/>
    <property type="match status" value="1"/>
</dbReference>
<evidence type="ECO:0000313" key="3">
    <source>
        <dbReference type="Proteomes" id="UP000683360"/>
    </source>
</evidence>
<gene>
    <name evidence="2" type="ORF">MEDL_68291</name>
</gene>
<dbReference type="Gene3D" id="2.130.10.10">
    <property type="entry name" value="YVTN repeat-like/Quinoprotein amine dehydrogenase"/>
    <property type="match status" value="1"/>
</dbReference>
<reference evidence="2" key="1">
    <citation type="submission" date="2021-03" db="EMBL/GenBank/DDBJ databases">
        <authorList>
            <person name="Bekaert M."/>
        </authorList>
    </citation>
    <scope>NUCLEOTIDE SEQUENCE</scope>
</reference>
<dbReference type="InterPro" id="IPR015943">
    <property type="entry name" value="WD40/YVTN_repeat-like_dom_sf"/>
</dbReference>
<evidence type="ECO:0000256" key="1">
    <source>
        <dbReference type="SAM" id="Coils"/>
    </source>
</evidence>
<dbReference type="AlphaFoldDB" id="A0A8S3VRM2"/>
<dbReference type="EMBL" id="CAJPWZ010003318">
    <property type="protein sequence ID" value="CAG2257005.1"/>
    <property type="molecule type" value="Genomic_DNA"/>
</dbReference>
<feature type="coiled-coil region" evidence="1">
    <location>
        <begin position="138"/>
        <end position="165"/>
    </location>
</feature>
<keyword evidence="1" id="KW-0175">Coiled coil</keyword>